<reference evidence="2" key="1">
    <citation type="journal article" date="2015" name="PeerJ">
        <title>First genomic representation of candidate bacterial phylum KSB3 points to enhanced environmental sensing as a trigger of wastewater bulking.</title>
        <authorList>
            <person name="Sekiguchi Y."/>
            <person name="Ohashi A."/>
            <person name="Parks D.H."/>
            <person name="Yamauchi T."/>
            <person name="Tyson G.W."/>
            <person name="Hugenholtz P."/>
        </authorList>
    </citation>
    <scope>NUCLEOTIDE SEQUENCE [LARGE SCALE GENOMIC DNA]</scope>
</reference>
<evidence type="ECO:0000256" key="1">
    <source>
        <dbReference type="SAM" id="SignalP"/>
    </source>
</evidence>
<accession>A0A081C4U3</accession>
<dbReference type="HOGENOM" id="CLU_1369849_0_0_0"/>
<protein>
    <recommendedName>
        <fullName evidence="4">Lipoprotein</fullName>
    </recommendedName>
</protein>
<dbReference type="Proteomes" id="UP000030661">
    <property type="component" value="Unassembled WGS sequence"/>
</dbReference>
<proteinExistence type="predicted"/>
<dbReference type="AlphaFoldDB" id="A0A081C4U3"/>
<keyword evidence="1" id="KW-0732">Signal</keyword>
<dbReference type="PROSITE" id="PS51257">
    <property type="entry name" value="PROKAR_LIPOPROTEIN"/>
    <property type="match status" value="1"/>
</dbReference>
<feature type="chain" id="PRO_5001755592" description="Lipoprotein" evidence="1">
    <location>
        <begin position="23"/>
        <end position="199"/>
    </location>
</feature>
<gene>
    <name evidence="2" type="ORF">U27_06583</name>
</gene>
<evidence type="ECO:0000313" key="2">
    <source>
        <dbReference type="EMBL" id="GAK59598.1"/>
    </source>
</evidence>
<keyword evidence="3" id="KW-1185">Reference proteome</keyword>
<dbReference type="EMBL" id="DF820470">
    <property type="protein sequence ID" value="GAK59598.1"/>
    <property type="molecule type" value="Genomic_DNA"/>
</dbReference>
<name>A0A081C4U3_VECG1</name>
<sequence>MKTFSGVKRLFCLMTTLTVSFAFIGCSNDSPSIISPDLTVSSIAMTETDMDMGRSIMEYQLSGNSSVAREMSNAVAGFNMAVFNQTANAYRQAINSASPYLKYVGGANPAQDVQVFGAALRYLQNALNLNVSLQKQLLIGLKDPRYASSRSVMQRDLQTLKNENVKLQQLIGGFQMKYNLAVRQKNYYDQQVRRAILGR</sequence>
<organism evidence="2">
    <name type="scientific">Vecturithrix granuli</name>
    <dbReference type="NCBI Taxonomy" id="1499967"/>
    <lineage>
        <taxon>Bacteria</taxon>
        <taxon>Candidatus Moduliflexota</taxon>
        <taxon>Candidatus Vecturitrichia</taxon>
        <taxon>Candidatus Vecturitrichales</taxon>
        <taxon>Candidatus Vecturitrichaceae</taxon>
        <taxon>Candidatus Vecturithrix</taxon>
    </lineage>
</organism>
<evidence type="ECO:0000313" key="3">
    <source>
        <dbReference type="Proteomes" id="UP000030661"/>
    </source>
</evidence>
<feature type="signal peptide" evidence="1">
    <location>
        <begin position="1"/>
        <end position="22"/>
    </location>
</feature>
<evidence type="ECO:0008006" key="4">
    <source>
        <dbReference type="Google" id="ProtNLM"/>
    </source>
</evidence>